<dbReference type="RefSeq" id="WP_034434304.1">
    <property type="nucleotide sequence ID" value="NZ_CBTK010000235.1"/>
</dbReference>
<protein>
    <submittedName>
        <fullName evidence="1">Uncharacterized protein</fullName>
    </submittedName>
</protein>
<accession>A0A7U7GD59</accession>
<gene>
    <name evidence="1" type="ORF">BN874_310002</name>
</gene>
<evidence type="ECO:0000313" key="2">
    <source>
        <dbReference type="Proteomes" id="UP000019184"/>
    </source>
</evidence>
<reference evidence="1 2" key="1">
    <citation type="journal article" date="2014" name="ISME J.">
        <title>Candidatus Competibacter-lineage genomes retrieved from metagenomes reveal functional metabolic diversity.</title>
        <authorList>
            <person name="McIlroy S.J."/>
            <person name="Albertsen M."/>
            <person name="Andresen E.K."/>
            <person name="Saunders A.M."/>
            <person name="Kristiansen R."/>
            <person name="Stokholm-Bjerregaard M."/>
            <person name="Nielsen K.L."/>
            <person name="Nielsen P.H."/>
        </authorList>
    </citation>
    <scope>NUCLEOTIDE SEQUENCE [LARGE SCALE GENOMIC DNA]</scope>
    <source>
        <strain evidence="1 2">Run_B_J11</strain>
    </source>
</reference>
<name>A0A7U7GD59_9GAMM</name>
<proteinExistence type="predicted"/>
<organism evidence="1 2">
    <name type="scientific">Candidatus Contendobacter odensis Run_B_J11</name>
    <dbReference type="NCBI Taxonomy" id="1400861"/>
    <lineage>
        <taxon>Bacteria</taxon>
        <taxon>Pseudomonadati</taxon>
        <taxon>Pseudomonadota</taxon>
        <taxon>Gammaproteobacteria</taxon>
        <taxon>Candidatus Competibacteraceae</taxon>
        <taxon>Candidatus Contendibacter</taxon>
    </lineage>
</organism>
<sequence>MIGAWAVEPVAFAEARCRIEPTAAAIQRLEVWGKEWAGTQGAVAAHSSRHVAWVADRSGTVLEALILVTVQNTDRRSGLTADYRRPQWIHCSDGNG</sequence>
<evidence type="ECO:0000313" key="1">
    <source>
        <dbReference type="EMBL" id="CDH45971.1"/>
    </source>
</evidence>
<dbReference type="Proteomes" id="UP000019184">
    <property type="component" value="Unassembled WGS sequence"/>
</dbReference>
<dbReference type="EMBL" id="CBTK010000235">
    <property type="protein sequence ID" value="CDH45971.1"/>
    <property type="molecule type" value="Genomic_DNA"/>
</dbReference>
<comment type="caution">
    <text evidence="1">The sequence shown here is derived from an EMBL/GenBank/DDBJ whole genome shotgun (WGS) entry which is preliminary data.</text>
</comment>
<keyword evidence="2" id="KW-1185">Reference proteome</keyword>
<dbReference type="AlphaFoldDB" id="A0A7U7GD59"/>